<feature type="compositionally biased region" description="Basic and acidic residues" evidence="1">
    <location>
        <begin position="84"/>
        <end position="98"/>
    </location>
</feature>
<reference evidence="2 3" key="1">
    <citation type="journal article" date="2015" name="Nature">
        <title>rRNA introns, odd ribosomes, and small enigmatic genomes across a large radiation of phyla.</title>
        <authorList>
            <person name="Brown C.T."/>
            <person name="Hug L.A."/>
            <person name="Thomas B.C."/>
            <person name="Sharon I."/>
            <person name="Castelle C.J."/>
            <person name="Singh A."/>
            <person name="Wilkins M.J."/>
            <person name="Williams K.H."/>
            <person name="Banfield J.F."/>
        </authorList>
    </citation>
    <scope>NUCLEOTIDE SEQUENCE [LARGE SCALE GENOMIC DNA]</scope>
</reference>
<evidence type="ECO:0000256" key="1">
    <source>
        <dbReference type="SAM" id="MobiDB-lite"/>
    </source>
</evidence>
<gene>
    <name evidence="2" type="ORF">UU50_C0012G0035</name>
</gene>
<protein>
    <submittedName>
        <fullName evidence="2">Uncharacterized protein</fullName>
    </submittedName>
</protein>
<feature type="region of interest" description="Disordered" evidence="1">
    <location>
        <begin position="78"/>
        <end position="98"/>
    </location>
</feature>
<comment type="caution">
    <text evidence="2">The sequence shown here is derived from an EMBL/GenBank/DDBJ whole genome shotgun (WGS) entry which is preliminary data.</text>
</comment>
<evidence type="ECO:0000313" key="3">
    <source>
        <dbReference type="Proteomes" id="UP000033930"/>
    </source>
</evidence>
<accession>A0A0G0YF73</accession>
<dbReference type="EMBL" id="LCAW01000012">
    <property type="protein sequence ID" value="KKR98987.1"/>
    <property type="molecule type" value="Genomic_DNA"/>
</dbReference>
<sequence>MKSEHGFSLETTKDIEMLKTRFISICTKFGIDPDERIALAMFADMGFVLRSTTPGTKEWKQTKLYALRDMIRDADRGDEEYKDADDALRSWEENAPKN</sequence>
<organism evidence="2 3">
    <name type="scientific">Candidatus Uhrbacteria bacterium GW2011_GWC1_41_20</name>
    <dbReference type="NCBI Taxonomy" id="1618983"/>
    <lineage>
        <taxon>Bacteria</taxon>
        <taxon>Candidatus Uhriibacteriota</taxon>
    </lineage>
</organism>
<proteinExistence type="predicted"/>
<dbReference type="Proteomes" id="UP000033930">
    <property type="component" value="Unassembled WGS sequence"/>
</dbReference>
<dbReference type="AlphaFoldDB" id="A0A0G0YF73"/>
<evidence type="ECO:0000313" key="2">
    <source>
        <dbReference type="EMBL" id="KKR98987.1"/>
    </source>
</evidence>
<name>A0A0G0YF73_9BACT</name>